<dbReference type="Proteomes" id="UP000619170">
    <property type="component" value="Unassembled WGS sequence"/>
</dbReference>
<reference evidence="2" key="1">
    <citation type="submission" date="2023-07" db="EMBL/GenBank/DDBJ databases">
        <title>Acinetobacter oleivorans assembled AC1583.</title>
        <authorList>
            <person name="Yeo C.C."/>
        </authorList>
    </citation>
    <scope>NUCLEOTIDE SEQUENCE [LARGE SCALE GENOMIC DNA]</scope>
    <source>
        <strain evidence="2">AC1583</strain>
    </source>
</reference>
<proteinExistence type="predicted"/>
<gene>
    <name evidence="1" type="ORF">IIQ43_11950</name>
</gene>
<protein>
    <submittedName>
        <fullName evidence="1">Uncharacterized protein</fullName>
    </submittedName>
</protein>
<name>A0ABR9NJZ8_9GAMM</name>
<dbReference type="Gene3D" id="1.20.120.330">
    <property type="entry name" value="Nucleotidyltransferases domain 2"/>
    <property type="match status" value="1"/>
</dbReference>
<accession>A0ABR9NJZ8</accession>
<organism evidence="1 2">
    <name type="scientific">Acinetobacter oleivorans</name>
    <dbReference type="NCBI Taxonomy" id="1148157"/>
    <lineage>
        <taxon>Bacteria</taxon>
        <taxon>Pseudomonadati</taxon>
        <taxon>Pseudomonadota</taxon>
        <taxon>Gammaproteobacteria</taxon>
        <taxon>Moraxellales</taxon>
        <taxon>Moraxellaceae</taxon>
        <taxon>Acinetobacter</taxon>
    </lineage>
</organism>
<dbReference type="RefSeq" id="WP_192834430.1">
    <property type="nucleotide sequence ID" value="NZ_JADAZL010000006.1"/>
</dbReference>
<evidence type="ECO:0000313" key="1">
    <source>
        <dbReference type="EMBL" id="MBE2165242.1"/>
    </source>
</evidence>
<comment type="caution">
    <text evidence="1">The sequence shown here is derived from an EMBL/GenBank/DDBJ whole genome shotgun (WGS) entry which is preliminary data.</text>
</comment>
<dbReference type="EMBL" id="JADAZL010000006">
    <property type="protein sequence ID" value="MBE2165242.1"/>
    <property type="molecule type" value="Genomic_DNA"/>
</dbReference>
<evidence type="ECO:0000313" key="2">
    <source>
        <dbReference type="Proteomes" id="UP000619170"/>
    </source>
</evidence>
<keyword evidence="2" id="KW-1185">Reference proteome</keyword>
<sequence length="141" mass="16579">MADYLYESTYSNQECLKRTYSGRYYYFIYHKVKEWLETHYPEIFKNMGGSSHEKLRFCMEHLAIEKKNKNFHMLALKLGVLHQIRVHADYHLDNEFTVSQVMILKKRKGSCMSITGRISSLKIPPSAGFSLCGIKKHPRVL</sequence>